<name>A0ABP0GYP7_CLALP</name>
<proteinExistence type="predicted"/>
<protein>
    <recommendedName>
        <fullName evidence="3">MULE transposase domain-containing protein</fullName>
    </recommendedName>
</protein>
<reference evidence="1 2" key="1">
    <citation type="submission" date="2024-02" db="EMBL/GenBank/DDBJ databases">
        <authorList>
            <person name="Daric V."/>
            <person name="Darras S."/>
        </authorList>
    </citation>
    <scope>NUCLEOTIDE SEQUENCE [LARGE SCALE GENOMIC DNA]</scope>
</reference>
<evidence type="ECO:0000313" key="2">
    <source>
        <dbReference type="Proteomes" id="UP001642483"/>
    </source>
</evidence>
<dbReference type="EMBL" id="CAWYQH010000152">
    <property type="protein sequence ID" value="CAK8696228.1"/>
    <property type="molecule type" value="Genomic_DNA"/>
</dbReference>
<organism evidence="1 2">
    <name type="scientific">Clavelina lepadiformis</name>
    <name type="common">Light-bulb sea squirt</name>
    <name type="synonym">Ascidia lepadiformis</name>
    <dbReference type="NCBI Taxonomy" id="159417"/>
    <lineage>
        <taxon>Eukaryota</taxon>
        <taxon>Metazoa</taxon>
        <taxon>Chordata</taxon>
        <taxon>Tunicata</taxon>
        <taxon>Ascidiacea</taxon>
        <taxon>Aplousobranchia</taxon>
        <taxon>Clavelinidae</taxon>
        <taxon>Clavelina</taxon>
    </lineage>
</organism>
<sequence>MAAYNALSSSFPRAEILGCLFHFGQCSFRKIQALSLQRWFNEDAEHALRIKCFQALAFVPPDDVVQRFEDFLATFSDDDEQHLSEYIDYFETTWIGRLCRRNRRQPLFPIRCWNVFHRVQDDLPRTNNSIEGWHNAFSKRVSLSHPTLRRLVKKIKREQGSNEMLIEQLSAGIDGPPRKKRYDAVNQRLKSIVENYDSTNMDIKSYLRAIAHNL</sequence>
<accession>A0ABP0GYP7</accession>
<keyword evidence="2" id="KW-1185">Reference proteome</keyword>
<comment type="caution">
    <text evidence="1">The sequence shown here is derived from an EMBL/GenBank/DDBJ whole genome shotgun (WGS) entry which is preliminary data.</text>
</comment>
<dbReference type="PANTHER" id="PTHR47160">
    <property type="entry name" value="PUTATIVE-RELATED"/>
    <property type="match status" value="1"/>
</dbReference>
<dbReference type="PANTHER" id="PTHR47160:SF5">
    <property type="entry name" value="MULE TRANSPOSASE DOMAIN-CONTAINING PROTEIN"/>
    <property type="match status" value="1"/>
</dbReference>
<gene>
    <name evidence="1" type="ORF">CVLEPA_LOCUS29399</name>
</gene>
<evidence type="ECO:0008006" key="3">
    <source>
        <dbReference type="Google" id="ProtNLM"/>
    </source>
</evidence>
<dbReference type="Proteomes" id="UP001642483">
    <property type="component" value="Unassembled WGS sequence"/>
</dbReference>
<evidence type="ECO:0000313" key="1">
    <source>
        <dbReference type="EMBL" id="CAK8696228.1"/>
    </source>
</evidence>